<keyword evidence="3" id="KW-0539">Nucleus</keyword>
<keyword evidence="2" id="KW-0479">Metal-binding</keyword>
<keyword evidence="7" id="KW-1185">Reference proteome</keyword>
<feature type="compositionally biased region" description="Basic and acidic residues" evidence="4">
    <location>
        <begin position="117"/>
        <end position="132"/>
    </location>
</feature>
<dbReference type="InterPro" id="IPR001138">
    <property type="entry name" value="Zn2Cys6_DnaBD"/>
</dbReference>
<feature type="region of interest" description="Disordered" evidence="4">
    <location>
        <begin position="816"/>
        <end position="854"/>
    </location>
</feature>
<evidence type="ECO:0000259" key="5">
    <source>
        <dbReference type="PROSITE" id="PS50048"/>
    </source>
</evidence>
<dbReference type="GO" id="GO:0008270">
    <property type="term" value="F:zinc ion binding"/>
    <property type="evidence" value="ECO:0007669"/>
    <property type="project" value="InterPro"/>
</dbReference>
<comment type="caution">
    <text evidence="6">The sequence shown here is derived from an EMBL/GenBank/DDBJ whole genome shotgun (WGS) entry which is preliminary data.</text>
</comment>
<dbReference type="PANTHER" id="PTHR31001:SF49">
    <property type="entry name" value="ZN(II)2CYS6 TRANSCRIPTION FACTOR (EUROFUNG)"/>
    <property type="match status" value="1"/>
</dbReference>
<evidence type="ECO:0000256" key="2">
    <source>
        <dbReference type="ARBA" id="ARBA00022723"/>
    </source>
</evidence>
<feature type="compositionally biased region" description="Polar residues" evidence="4">
    <location>
        <begin position="825"/>
        <end position="837"/>
    </location>
</feature>
<dbReference type="GO" id="GO:0000981">
    <property type="term" value="F:DNA-binding transcription factor activity, RNA polymerase II-specific"/>
    <property type="evidence" value="ECO:0007669"/>
    <property type="project" value="InterPro"/>
</dbReference>
<accession>A0A139IEB8</accession>
<dbReference type="Pfam" id="PF04082">
    <property type="entry name" value="Fungal_trans"/>
    <property type="match status" value="1"/>
</dbReference>
<dbReference type="Gene3D" id="4.10.240.10">
    <property type="entry name" value="Zn(2)-C6 fungal-type DNA-binding domain"/>
    <property type="match status" value="1"/>
</dbReference>
<dbReference type="PROSITE" id="PS50048">
    <property type="entry name" value="ZN2_CY6_FUNGAL_2"/>
    <property type="match status" value="1"/>
</dbReference>
<sequence>MSGDGDSSNVATNGSNDSTANSQPTQQTPDNIAIGAHLKQKRARSQLSCIPCRQGKLKCNRSHDPACDQCLKRDRQSACVYVPPPTKQKPTQNVKGRIRQLENLVVDLMNQQNQKGTDSKSDQENQNARRESSNTTSVGPFEQPTPPSDNDTSSHGRPSVSDDVDGATKPFGQMRISKNEISYVGETHWQAILHGISELKRDLGDEAEENGADEPAEEQDSRPIDVFGNAFGNVPIETLQSSGIGNTAPYTTTGLGFMLGASATVTRQQLIDSVPEKKVADRLLSLWFNSPDPFKPIIHAPTFQDEYRRFWRDPRDTPTMWLGLFYAILSLAASFGLRDIDPASQPALRILKQVNQYHTLSASAAVLGDFTKPKQHTVECLILYAAGLRSNDAFVNVWLMIGLVLRLCLRMGYHRDPANYPGISAFDGEMRRRVWAIISMIDVLISFQLGLPSMVKTLQSDTQPPRNLLDRDFNINTKVLPPSRGIDELTPSSYTRAKLHIVRIFADASEISHATIPPSYETMMDLDRRLEEGKAMIPPLLQMPDISELVTDPAEQLMCRFNLDLLYLKTKIVLHRRYMEKPFAQLTPHEQTMRIGVSRKACVDCALRVLRHHHTIYNASQAGGQLESVKWYMGSISTHDFLLAAMIVCLELSQQIGPDSVVIYPSGHLCPQRAAMMDALEKSQKIWSEASGRKRTPNRFVAQDEHARGVHMFDETEKASRAMAAMLKKVKASFPAQAEALSRVNQDEGQRPGMAAPGASYISDEIEFGITPASNTSSNVQGKMFTPGPPQTTVPFGGIVSYHTWGETALEDVQYAGLPYPGPNATPSANGSHGRNMQSTSQSSSNNTSPQLGNMDFSMIGDMLDGSTIDWEMFDQGVTKNPNAWDQARSDLDPNNVLVPGNVMMNGGTGPGSGNAHYPGAWIDLNAIDMEGTDFGMDGILSYSKASPWPSELGGINNNPSADVPQDWEASG</sequence>
<dbReference type="STRING" id="113226.A0A139IEB8"/>
<dbReference type="GO" id="GO:0005634">
    <property type="term" value="C:nucleus"/>
    <property type="evidence" value="ECO:0007669"/>
    <property type="project" value="UniProtKB-SubCell"/>
</dbReference>
<dbReference type="CDD" id="cd12148">
    <property type="entry name" value="fungal_TF_MHR"/>
    <property type="match status" value="1"/>
</dbReference>
<comment type="subcellular location">
    <subcellularLocation>
        <location evidence="1">Nucleus</location>
    </subcellularLocation>
</comment>
<dbReference type="PROSITE" id="PS00463">
    <property type="entry name" value="ZN2_CY6_FUNGAL_1"/>
    <property type="match status" value="1"/>
</dbReference>
<protein>
    <recommendedName>
        <fullName evidence="5">Zn(2)-C6 fungal-type domain-containing protein</fullName>
    </recommendedName>
</protein>
<dbReference type="SMART" id="SM00066">
    <property type="entry name" value="GAL4"/>
    <property type="match status" value="1"/>
</dbReference>
<dbReference type="EMBL" id="LFZO01000133">
    <property type="protein sequence ID" value="KXT12975.1"/>
    <property type="molecule type" value="Genomic_DNA"/>
</dbReference>
<proteinExistence type="predicted"/>
<dbReference type="GO" id="GO:0006351">
    <property type="term" value="P:DNA-templated transcription"/>
    <property type="evidence" value="ECO:0007669"/>
    <property type="project" value="InterPro"/>
</dbReference>
<dbReference type="AlphaFoldDB" id="A0A139IEB8"/>
<dbReference type="InterPro" id="IPR007219">
    <property type="entry name" value="XnlR_reg_dom"/>
</dbReference>
<dbReference type="GO" id="GO:0003677">
    <property type="term" value="F:DNA binding"/>
    <property type="evidence" value="ECO:0007669"/>
    <property type="project" value="InterPro"/>
</dbReference>
<dbReference type="Pfam" id="PF00172">
    <property type="entry name" value="Zn_clus"/>
    <property type="match status" value="1"/>
</dbReference>
<dbReference type="Proteomes" id="UP000073492">
    <property type="component" value="Unassembled WGS sequence"/>
</dbReference>
<feature type="compositionally biased region" description="Low complexity" evidence="4">
    <location>
        <begin position="838"/>
        <end position="849"/>
    </location>
</feature>
<feature type="region of interest" description="Disordered" evidence="4">
    <location>
        <begin position="111"/>
        <end position="171"/>
    </location>
</feature>
<feature type="region of interest" description="Disordered" evidence="4">
    <location>
        <begin position="1"/>
        <end position="40"/>
    </location>
</feature>
<dbReference type="CDD" id="cd00067">
    <property type="entry name" value="GAL4"/>
    <property type="match status" value="1"/>
</dbReference>
<name>A0A139IEB8_9PEZI</name>
<dbReference type="OrthoDB" id="9996127at2759"/>
<dbReference type="InterPro" id="IPR036864">
    <property type="entry name" value="Zn2-C6_fun-type_DNA-bd_sf"/>
</dbReference>
<evidence type="ECO:0000313" key="6">
    <source>
        <dbReference type="EMBL" id="KXT12975.1"/>
    </source>
</evidence>
<dbReference type="PANTHER" id="PTHR31001">
    <property type="entry name" value="UNCHARACTERIZED TRANSCRIPTIONAL REGULATORY PROTEIN"/>
    <property type="match status" value="1"/>
</dbReference>
<evidence type="ECO:0000313" key="7">
    <source>
        <dbReference type="Proteomes" id="UP000073492"/>
    </source>
</evidence>
<dbReference type="SUPFAM" id="SSF57701">
    <property type="entry name" value="Zn2/Cys6 DNA-binding domain"/>
    <property type="match status" value="1"/>
</dbReference>
<gene>
    <name evidence="6" type="ORF">AC579_3155</name>
</gene>
<reference evidence="6 7" key="1">
    <citation type="submission" date="2015-07" db="EMBL/GenBank/DDBJ databases">
        <title>Comparative genomics of the Sigatoka disease complex on banana suggests a link between parallel evolutionary changes in Pseudocercospora fijiensis and Pseudocercospora eumusae and increased virulence on the banana host.</title>
        <authorList>
            <person name="Chang T.-C."/>
            <person name="Salvucci A."/>
            <person name="Crous P.W."/>
            <person name="Stergiopoulos I."/>
        </authorList>
    </citation>
    <scope>NUCLEOTIDE SEQUENCE [LARGE SCALE GENOMIC DNA]</scope>
    <source>
        <strain evidence="6 7">CBS 116634</strain>
    </source>
</reference>
<dbReference type="InterPro" id="IPR050613">
    <property type="entry name" value="Sec_Metabolite_Reg"/>
</dbReference>
<feature type="domain" description="Zn(2)-C6 fungal-type" evidence="5">
    <location>
        <begin position="48"/>
        <end position="81"/>
    </location>
</feature>
<dbReference type="SMART" id="SM00906">
    <property type="entry name" value="Fungal_trans"/>
    <property type="match status" value="1"/>
</dbReference>
<organism evidence="6 7">
    <name type="scientific">Pseudocercospora musae</name>
    <dbReference type="NCBI Taxonomy" id="113226"/>
    <lineage>
        <taxon>Eukaryota</taxon>
        <taxon>Fungi</taxon>
        <taxon>Dikarya</taxon>
        <taxon>Ascomycota</taxon>
        <taxon>Pezizomycotina</taxon>
        <taxon>Dothideomycetes</taxon>
        <taxon>Dothideomycetidae</taxon>
        <taxon>Mycosphaerellales</taxon>
        <taxon>Mycosphaerellaceae</taxon>
        <taxon>Pseudocercospora</taxon>
    </lineage>
</organism>
<feature type="compositionally biased region" description="Polar residues" evidence="4">
    <location>
        <begin position="1"/>
        <end position="30"/>
    </location>
</feature>
<evidence type="ECO:0000256" key="3">
    <source>
        <dbReference type="ARBA" id="ARBA00023242"/>
    </source>
</evidence>
<evidence type="ECO:0000256" key="1">
    <source>
        <dbReference type="ARBA" id="ARBA00004123"/>
    </source>
</evidence>
<dbReference type="EMBL" id="LFZO01000133">
    <property type="protein sequence ID" value="KXT12976.1"/>
    <property type="molecule type" value="Genomic_DNA"/>
</dbReference>
<evidence type="ECO:0000256" key="4">
    <source>
        <dbReference type="SAM" id="MobiDB-lite"/>
    </source>
</evidence>
<feature type="region of interest" description="Disordered" evidence="4">
    <location>
        <begin position="951"/>
        <end position="972"/>
    </location>
</feature>